<dbReference type="STRING" id="35608.A0A2U1PAU8"/>
<keyword evidence="2" id="KW-1185">Reference proteome</keyword>
<dbReference type="GO" id="GO:0005737">
    <property type="term" value="C:cytoplasm"/>
    <property type="evidence" value="ECO:0007669"/>
    <property type="project" value="TreeGrafter"/>
</dbReference>
<evidence type="ECO:0000313" key="1">
    <source>
        <dbReference type="EMBL" id="PWA82874.1"/>
    </source>
</evidence>
<dbReference type="OrthoDB" id="1858506at2759"/>
<sequence>MANGNVWELEIKSSIPASKVFHEFVLGFFKFLAKNVIPKEFGMKFTTLEGDGGVGSVKLMSFVDDQFPSVKYKVKGLDLENFTYTLVMIRDDGHELSLSEMKVIPSVDGGCVFRQKNTDFEEISEDEIETHKGQLTQYFEVFEATIAQISDDH</sequence>
<dbReference type="Gene3D" id="3.30.530.20">
    <property type="match status" value="1"/>
</dbReference>
<dbReference type="PANTHER" id="PTHR31213:SF55">
    <property type="entry name" value="STRESS-INDUCED PROTEIN SAM22"/>
    <property type="match status" value="1"/>
</dbReference>
<dbReference type="EMBL" id="PKPP01001420">
    <property type="protein sequence ID" value="PWA82874.1"/>
    <property type="molecule type" value="Genomic_DNA"/>
</dbReference>
<dbReference type="AlphaFoldDB" id="A0A2U1PAU8"/>
<dbReference type="GO" id="GO:0038023">
    <property type="term" value="F:signaling receptor activity"/>
    <property type="evidence" value="ECO:0007669"/>
    <property type="project" value="TreeGrafter"/>
</dbReference>
<reference evidence="1 2" key="1">
    <citation type="journal article" date="2018" name="Mol. Plant">
        <title>The genome of Artemisia annua provides insight into the evolution of Asteraceae family and artemisinin biosynthesis.</title>
        <authorList>
            <person name="Shen Q."/>
            <person name="Zhang L."/>
            <person name="Liao Z."/>
            <person name="Wang S."/>
            <person name="Yan T."/>
            <person name="Shi P."/>
            <person name="Liu M."/>
            <person name="Fu X."/>
            <person name="Pan Q."/>
            <person name="Wang Y."/>
            <person name="Lv Z."/>
            <person name="Lu X."/>
            <person name="Zhang F."/>
            <person name="Jiang W."/>
            <person name="Ma Y."/>
            <person name="Chen M."/>
            <person name="Hao X."/>
            <person name="Li L."/>
            <person name="Tang Y."/>
            <person name="Lv G."/>
            <person name="Zhou Y."/>
            <person name="Sun X."/>
            <person name="Brodelius P.E."/>
            <person name="Rose J.K.C."/>
            <person name="Tang K."/>
        </authorList>
    </citation>
    <scope>NUCLEOTIDE SEQUENCE [LARGE SCALE GENOMIC DNA]</scope>
    <source>
        <strain evidence="2">cv. Huhao1</strain>
        <tissue evidence="1">Leaf</tissue>
    </source>
</reference>
<dbReference type="PANTHER" id="PTHR31213">
    <property type="entry name" value="OS08G0374000 PROTEIN-RELATED"/>
    <property type="match status" value="1"/>
</dbReference>
<name>A0A2U1PAU8_ARTAN</name>
<protein>
    <submittedName>
        <fullName evidence="1">START-like domain-containing protein</fullName>
    </submittedName>
</protein>
<gene>
    <name evidence="1" type="ORF">CTI12_AA173310</name>
</gene>
<accession>A0A2U1PAU8</accession>
<organism evidence="1 2">
    <name type="scientific">Artemisia annua</name>
    <name type="common">Sweet wormwood</name>
    <dbReference type="NCBI Taxonomy" id="35608"/>
    <lineage>
        <taxon>Eukaryota</taxon>
        <taxon>Viridiplantae</taxon>
        <taxon>Streptophyta</taxon>
        <taxon>Embryophyta</taxon>
        <taxon>Tracheophyta</taxon>
        <taxon>Spermatophyta</taxon>
        <taxon>Magnoliopsida</taxon>
        <taxon>eudicotyledons</taxon>
        <taxon>Gunneridae</taxon>
        <taxon>Pentapetalae</taxon>
        <taxon>asterids</taxon>
        <taxon>campanulids</taxon>
        <taxon>Asterales</taxon>
        <taxon>Asteraceae</taxon>
        <taxon>Asteroideae</taxon>
        <taxon>Anthemideae</taxon>
        <taxon>Artemisiinae</taxon>
        <taxon>Artemisia</taxon>
    </lineage>
</organism>
<dbReference type="SUPFAM" id="SSF55961">
    <property type="entry name" value="Bet v1-like"/>
    <property type="match status" value="1"/>
</dbReference>
<dbReference type="GO" id="GO:0010427">
    <property type="term" value="F:abscisic acid binding"/>
    <property type="evidence" value="ECO:0007669"/>
    <property type="project" value="TreeGrafter"/>
</dbReference>
<dbReference type="GO" id="GO:0009738">
    <property type="term" value="P:abscisic acid-activated signaling pathway"/>
    <property type="evidence" value="ECO:0007669"/>
    <property type="project" value="TreeGrafter"/>
</dbReference>
<dbReference type="GO" id="GO:0004864">
    <property type="term" value="F:protein phosphatase inhibitor activity"/>
    <property type="evidence" value="ECO:0007669"/>
    <property type="project" value="TreeGrafter"/>
</dbReference>
<comment type="caution">
    <text evidence="1">The sequence shown here is derived from an EMBL/GenBank/DDBJ whole genome shotgun (WGS) entry which is preliminary data.</text>
</comment>
<dbReference type="InterPro" id="IPR023393">
    <property type="entry name" value="START-like_dom_sf"/>
</dbReference>
<dbReference type="GO" id="GO:0005634">
    <property type="term" value="C:nucleus"/>
    <property type="evidence" value="ECO:0007669"/>
    <property type="project" value="TreeGrafter"/>
</dbReference>
<evidence type="ECO:0000313" key="2">
    <source>
        <dbReference type="Proteomes" id="UP000245207"/>
    </source>
</evidence>
<dbReference type="InterPro" id="IPR050279">
    <property type="entry name" value="Plant_def-hormone_signal"/>
</dbReference>
<dbReference type="Proteomes" id="UP000245207">
    <property type="component" value="Unassembled WGS sequence"/>
</dbReference>
<proteinExistence type="predicted"/>